<dbReference type="InterPro" id="IPR022485">
    <property type="entry name" value="SHCHC_synthase_MenH"/>
</dbReference>
<comment type="catalytic activity">
    <reaction evidence="3">
        <text>5-enolpyruvoyl-6-hydroxy-2-succinyl-cyclohex-3-ene-1-carboxylate = (1R,6R)-6-hydroxy-2-succinyl-cyclohexa-2,4-diene-1-carboxylate + pyruvate</text>
        <dbReference type="Rhea" id="RHEA:25597"/>
        <dbReference type="ChEBI" id="CHEBI:15361"/>
        <dbReference type="ChEBI" id="CHEBI:58689"/>
        <dbReference type="ChEBI" id="CHEBI:58818"/>
        <dbReference type="EC" id="4.2.99.20"/>
    </reaction>
</comment>
<dbReference type="EMBL" id="PPTU01000005">
    <property type="protein sequence ID" value="RDB71946.1"/>
    <property type="molecule type" value="Genomic_DNA"/>
</dbReference>
<evidence type="ECO:0000259" key="4">
    <source>
        <dbReference type="Pfam" id="PF00561"/>
    </source>
</evidence>
<dbReference type="RefSeq" id="WP_114533228.1">
    <property type="nucleotide sequence ID" value="NZ_JAQDVM010000006.1"/>
</dbReference>
<dbReference type="PANTHER" id="PTHR42916">
    <property type="entry name" value="2-SUCCINYL-5-ENOLPYRUVYL-6-HYDROXY-3-CYCLOHEXENE-1-CARBOXYLATE SYNTHASE"/>
    <property type="match status" value="1"/>
</dbReference>
<keyword evidence="5" id="KW-0378">Hydrolase</keyword>
<dbReference type="InterPro" id="IPR000073">
    <property type="entry name" value="AB_hydrolase_1"/>
</dbReference>
<protein>
    <recommendedName>
        <fullName evidence="3">Putative 2-succinyl-6-hydroxy-2,4-cyclohexadiene-1-carboxylate synthase</fullName>
        <shortName evidence="3">SHCHC synthase</shortName>
        <ecNumber evidence="3">4.2.99.20</ecNumber>
    </recommendedName>
</protein>
<name>A0A369MM43_EGGLN</name>
<evidence type="ECO:0000256" key="3">
    <source>
        <dbReference type="HAMAP-Rule" id="MF_01660"/>
    </source>
</evidence>
<keyword evidence="1 3" id="KW-0474">Menaquinone biosynthesis</keyword>
<comment type="subunit">
    <text evidence="3">Monomer.</text>
</comment>
<dbReference type="HAMAP" id="MF_01660">
    <property type="entry name" value="MenH"/>
    <property type="match status" value="1"/>
</dbReference>
<feature type="domain" description="AB hydrolase-1" evidence="4">
    <location>
        <begin position="68"/>
        <end position="311"/>
    </location>
</feature>
<comment type="function">
    <text evidence="3">Catalyzes a proton abstraction reaction that results in 2,5-elimination of pyruvate from 2-succinyl-5-enolpyruvyl-6-hydroxy-3-cyclohexene-1-carboxylate (SEPHCHC) and the formation of 2-succinyl-6-hydroxy-2,4-cyclohexadiene-1-carboxylate (SHCHC).</text>
</comment>
<evidence type="ECO:0000313" key="6">
    <source>
        <dbReference type="Proteomes" id="UP000253970"/>
    </source>
</evidence>
<gene>
    <name evidence="3" type="primary">menH</name>
    <name evidence="5" type="ORF">C1875_04440</name>
</gene>
<evidence type="ECO:0000313" key="5">
    <source>
        <dbReference type="EMBL" id="RDB71946.1"/>
    </source>
</evidence>
<dbReference type="UniPathway" id="UPA00079"/>
<dbReference type="Proteomes" id="UP000253970">
    <property type="component" value="Unassembled WGS sequence"/>
</dbReference>
<dbReference type="GO" id="GO:0070205">
    <property type="term" value="F:2-succinyl-6-hydroxy-2,4-cyclohexadiene-1-carboxylate synthase activity"/>
    <property type="evidence" value="ECO:0007669"/>
    <property type="project" value="UniProtKB-UniRule"/>
</dbReference>
<evidence type="ECO:0000256" key="2">
    <source>
        <dbReference type="ARBA" id="ARBA00023239"/>
    </source>
</evidence>
<evidence type="ECO:0000256" key="1">
    <source>
        <dbReference type="ARBA" id="ARBA00022428"/>
    </source>
</evidence>
<dbReference type="Pfam" id="PF00561">
    <property type="entry name" value="Abhydrolase_1"/>
    <property type="match status" value="1"/>
</dbReference>
<proteinExistence type="inferred from homology"/>
<comment type="caution">
    <text evidence="5">The sequence shown here is derived from an EMBL/GenBank/DDBJ whole genome shotgun (WGS) entry which is preliminary data.</text>
</comment>
<dbReference type="GO" id="GO:0009234">
    <property type="term" value="P:menaquinone biosynthetic process"/>
    <property type="evidence" value="ECO:0007669"/>
    <property type="project" value="UniProtKB-UniRule"/>
</dbReference>
<keyword evidence="2 3" id="KW-0456">Lyase</keyword>
<sequence>MMLAAETRRFSFGGISFLYLLCQTPANGASASCPAPGAGFSSTTFSSCADHALNVCCPPATARPSAAPLILLHGFAQSSASWDAVARKLAATGRPIYALDLVGHGESERPADACAYALDAQGEALLSFARMVADREGARPAVLGYSMGGRVTLAALRRDPRAFAAVVLEAAGFGPATQAERDAATERDAACAARLRADGLEAFMDFWEQLPLFASQRNLPPDVRKRLRAGRMANDAEALARTFEQAGQHVMPSRAETLETLAVLRAGGTPLLYLAGERDEKYRALAAQAAEAGATVCIIPGAGHNAHLEAPATFAKEVASFLRK</sequence>
<dbReference type="Gene3D" id="3.40.50.1820">
    <property type="entry name" value="alpha/beta hydrolase"/>
    <property type="match status" value="1"/>
</dbReference>
<dbReference type="SUPFAM" id="SSF53474">
    <property type="entry name" value="alpha/beta-Hydrolases"/>
    <property type="match status" value="1"/>
</dbReference>
<dbReference type="EC" id="4.2.99.20" evidence="3"/>
<dbReference type="InterPro" id="IPR029058">
    <property type="entry name" value="AB_hydrolase_fold"/>
</dbReference>
<reference evidence="5 6" key="1">
    <citation type="journal article" date="2018" name="Elife">
        <title>Discovery and characterization of a prevalent human gut bacterial enzyme sufficient for the inactivation of a family of plant toxins.</title>
        <authorList>
            <person name="Koppel N."/>
            <person name="Bisanz J.E."/>
            <person name="Pandelia M.E."/>
            <person name="Turnbaugh P.J."/>
            <person name="Balskus E.P."/>
        </authorList>
    </citation>
    <scope>NUCLEOTIDE SEQUENCE [LARGE SCALE GENOMIC DNA]</scope>
    <source>
        <strain evidence="5 6">W1 BHI 6</strain>
    </source>
</reference>
<dbReference type="UniPathway" id="UPA01057">
    <property type="reaction ID" value="UER00900"/>
</dbReference>
<dbReference type="InterPro" id="IPR000639">
    <property type="entry name" value="Epox_hydrolase-like"/>
</dbReference>
<dbReference type="GO" id="GO:0016787">
    <property type="term" value="F:hydrolase activity"/>
    <property type="evidence" value="ECO:0007669"/>
    <property type="project" value="UniProtKB-KW"/>
</dbReference>
<comment type="similarity">
    <text evidence="3">Belongs to the AB hydrolase superfamily. MenH family.</text>
</comment>
<dbReference type="PANTHER" id="PTHR42916:SF1">
    <property type="entry name" value="PROTEIN PHYLLO, CHLOROPLASTIC"/>
    <property type="match status" value="1"/>
</dbReference>
<dbReference type="PRINTS" id="PR00412">
    <property type="entry name" value="EPOXHYDRLASE"/>
</dbReference>
<accession>A0A369MM43</accession>
<dbReference type="AlphaFoldDB" id="A0A369MM43"/>
<comment type="pathway">
    <text evidence="3">Quinol/quinone metabolism; menaquinone biosynthesis.</text>
</comment>
<comment type="pathway">
    <text evidence="3">Quinol/quinone metabolism; 1,4-dihydroxy-2-naphthoate biosynthesis; 1,4-dihydroxy-2-naphthoate from chorismate: step 3/7.</text>
</comment>
<organism evidence="5 6">
    <name type="scientific">Eggerthella lenta</name>
    <name type="common">Eubacterium lentum</name>
    <dbReference type="NCBI Taxonomy" id="84112"/>
    <lineage>
        <taxon>Bacteria</taxon>
        <taxon>Bacillati</taxon>
        <taxon>Actinomycetota</taxon>
        <taxon>Coriobacteriia</taxon>
        <taxon>Eggerthellales</taxon>
        <taxon>Eggerthellaceae</taxon>
        <taxon>Eggerthella</taxon>
    </lineage>
</organism>